<evidence type="ECO:0000256" key="1">
    <source>
        <dbReference type="SAM" id="Phobius"/>
    </source>
</evidence>
<keyword evidence="1" id="KW-0812">Transmembrane</keyword>
<dbReference type="Proteomes" id="UP000186029">
    <property type="component" value="Unassembled WGS sequence"/>
</dbReference>
<feature type="transmembrane region" description="Helical" evidence="1">
    <location>
        <begin position="81"/>
        <end position="100"/>
    </location>
</feature>
<feature type="transmembrane region" description="Helical" evidence="1">
    <location>
        <begin position="28"/>
        <end position="49"/>
    </location>
</feature>
<dbReference type="AlphaFoldDB" id="A0A1F5EHN4"/>
<gene>
    <name evidence="2" type="ORF">A2Z61_00135</name>
</gene>
<accession>A0A1F5EHN4</accession>
<keyword evidence="1" id="KW-0472">Membrane</keyword>
<evidence type="ECO:0000313" key="2">
    <source>
        <dbReference type="EMBL" id="OGD66724.1"/>
    </source>
</evidence>
<comment type="caution">
    <text evidence="2">The sequence shown here is derived from an EMBL/GenBank/DDBJ whole genome shotgun (WGS) entry which is preliminary data.</text>
</comment>
<protein>
    <submittedName>
        <fullName evidence="2">Uncharacterized protein</fullName>
    </submittedName>
</protein>
<evidence type="ECO:0000313" key="3">
    <source>
        <dbReference type="Proteomes" id="UP000186029"/>
    </source>
</evidence>
<sequence length="133" mass="15385">MSEQDKNKITATFLSEKENKIKWHHSRWFWGIVVGTLLIWGIIFFDMLYGSSLSGLGVLKNLSFTFGAAPFMIYGQKWIGTFGQISFSIIFYLLLFVLLYKTFYKKYVCILFPIIFSILFLIGSLISILVARI</sequence>
<feature type="transmembrane region" description="Helical" evidence="1">
    <location>
        <begin position="107"/>
        <end position="131"/>
    </location>
</feature>
<dbReference type="EMBL" id="MFAC01000020">
    <property type="protein sequence ID" value="OGD66724.1"/>
    <property type="molecule type" value="Genomic_DNA"/>
</dbReference>
<proteinExistence type="predicted"/>
<keyword evidence="1" id="KW-1133">Transmembrane helix</keyword>
<reference evidence="2 3" key="1">
    <citation type="journal article" date="2016" name="Nat. Commun.">
        <title>Thousands of microbial genomes shed light on interconnected biogeochemical processes in an aquifer system.</title>
        <authorList>
            <person name="Anantharaman K."/>
            <person name="Brown C.T."/>
            <person name="Hug L.A."/>
            <person name="Sharon I."/>
            <person name="Castelle C.J."/>
            <person name="Probst A.J."/>
            <person name="Thomas B.C."/>
            <person name="Singh A."/>
            <person name="Wilkins M.J."/>
            <person name="Karaoz U."/>
            <person name="Brodie E.L."/>
            <person name="Williams K.H."/>
            <person name="Hubbard S.S."/>
            <person name="Banfield J.F."/>
        </authorList>
    </citation>
    <scope>NUCLEOTIDE SEQUENCE [LARGE SCALE GENOMIC DNA]</scope>
</reference>
<organism evidence="2 3">
    <name type="scientific">Candidatus Campbellbacteria bacterium RIFCSPLOWO2_02_35_12</name>
    <dbReference type="NCBI Taxonomy" id="1797580"/>
    <lineage>
        <taxon>Bacteria</taxon>
        <taxon>Candidatus Campbelliibacteriota</taxon>
    </lineage>
</organism>
<name>A0A1F5EHN4_9BACT</name>